<dbReference type="RefSeq" id="WP_071397087.1">
    <property type="nucleotide sequence ID" value="NZ_JRYR02000001.1"/>
</dbReference>
<feature type="transmembrane region" description="Helical" evidence="3">
    <location>
        <begin position="26"/>
        <end position="46"/>
    </location>
</feature>
<feature type="coiled-coil region" evidence="2">
    <location>
        <begin position="188"/>
        <end position="236"/>
    </location>
</feature>
<keyword evidence="6" id="KW-1185">Reference proteome</keyword>
<name>A0A1S1YXI5_FLAPC</name>
<keyword evidence="2" id="KW-0175">Coiled coil</keyword>
<keyword evidence="3" id="KW-0472">Membrane</keyword>
<evidence type="ECO:0000256" key="3">
    <source>
        <dbReference type="SAM" id="Phobius"/>
    </source>
</evidence>
<dbReference type="Pfam" id="PF07228">
    <property type="entry name" value="SpoIIE"/>
    <property type="match status" value="1"/>
</dbReference>
<dbReference type="Proteomes" id="UP000179797">
    <property type="component" value="Unassembled WGS sequence"/>
</dbReference>
<proteinExistence type="predicted"/>
<feature type="domain" description="PPM-type phosphatase" evidence="4">
    <location>
        <begin position="291"/>
        <end position="483"/>
    </location>
</feature>
<feature type="transmembrane region" description="Helical" evidence="3">
    <location>
        <begin position="52"/>
        <end position="74"/>
    </location>
</feature>
<dbReference type="PANTHER" id="PTHR43156:SF9">
    <property type="entry name" value="HAMP DOMAIN-CONTAINING PROTEIN"/>
    <property type="match status" value="1"/>
</dbReference>
<dbReference type="PANTHER" id="PTHR43156">
    <property type="entry name" value="STAGE II SPORULATION PROTEIN E-RELATED"/>
    <property type="match status" value="1"/>
</dbReference>
<organism evidence="5 6">
    <name type="scientific">Flammeovirga pacifica</name>
    <dbReference type="NCBI Taxonomy" id="915059"/>
    <lineage>
        <taxon>Bacteria</taxon>
        <taxon>Pseudomonadati</taxon>
        <taxon>Bacteroidota</taxon>
        <taxon>Cytophagia</taxon>
        <taxon>Cytophagales</taxon>
        <taxon>Flammeovirgaceae</taxon>
        <taxon>Flammeovirga</taxon>
    </lineage>
</organism>
<evidence type="ECO:0000313" key="5">
    <source>
        <dbReference type="EMBL" id="OHX65722.1"/>
    </source>
</evidence>
<reference evidence="5 6" key="1">
    <citation type="journal article" date="2012" name="Int. J. Syst. Evol. Microbiol.">
        <title>Flammeovirga pacifica sp. nov., isolated from deep-sea sediment.</title>
        <authorList>
            <person name="Xu H."/>
            <person name="Fu Y."/>
            <person name="Yang N."/>
            <person name="Ding Z."/>
            <person name="Lai Q."/>
            <person name="Zeng R."/>
        </authorList>
    </citation>
    <scope>NUCLEOTIDE SEQUENCE [LARGE SCALE GENOMIC DNA]</scope>
    <source>
        <strain evidence="6">DSM 24597 / LMG 26175 / WPAGA1</strain>
    </source>
</reference>
<dbReference type="Gene3D" id="3.60.40.10">
    <property type="entry name" value="PPM-type phosphatase domain"/>
    <property type="match status" value="1"/>
</dbReference>
<dbReference type="OrthoDB" id="974805at2"/>
<dbReference type="STRING" id="915059.NH26_04830"/>
<dbReference type="GO" id="GO:0016791">
    <property type="term" value="F:phosphatase activity"/>
    <property type="evidence" value="ECO:0007669"/>
    <property type="project" value="TreeGrafter"/>
</dbReference>
<sequence>MNILSKFSMWMLSDQEKYDLVAIKKANFLLATLQTTFILSFIYMLFSQFVMLYPTGVKVCIYFLAVHVILIGLFKFKVTPFIIGNAYSFLTLSGFIVVAFTSGGVSSPIIAWLLCTIVSAYWYANKLSGIIWSIFTISAVVLLFVIEYFGVELHNEIADDLYYVFSGTMYLGILGYYLIVIITYEKWQKEAKEKLKKQNDELATTYEELTQQTDEILAQREMLHEHSQKLEKVNNQLNSSINYASKIQKSLMEPEVIIKRAFSDAFIIWEPRDVVGGDFYWFSEISNTKKIIAVIDCTGHGVPAAFMTIMANDLLHQLVNISNIHEPKTILEELDKEIRAQTSKGQTSVEDGMDMSIISIDYKTLELTFAGAKQTLYGFLDNEFKVFKGGKFPIGGHVFKKKVYDQEVISFKEDDVIYTQSDGYQDQFGGRDFRKFLKKRYRELLQKQKHVEMLKQKAILEDELHSWKGKHKQTDDILIVGIKL</sequence>
<dbReference type="InterPro" id="IPR001932">
    <property type="entry name" value="PPM-type_phosphatase-like_dom"/>
</dbReference>
<feature type="transmembrane region" description="Helical" evidence="3">
    <location>
        <begin position="130"/>
        <end position="149"/>
    </location>
</feature>
<dbReference type="AlphaFoldDB" id="A0A1S1YXI5"/>
<protein>
    <recommendedName>
        <fullName evidence="4">PPM-type phosphatase domain-containing protein</fullName>
    </recommendedName>
</protein>
<dbReference type="InterPro" id="IPR052016">
    <property type="entry name" value="Bact_Sigma-Reg"/>
</dbReference>
<feature type="transmembrane region" description="Helical" evidence="3">
    <location>
        <begin position="81"/>
        <end position="100"/>
    </location>
</feature>
<dbReference type="EMBL" id="JRYR02000001">
    <property type="protein sequence ID" value="OHX65722.1"/>
    <property type="molecule type" value="Genomic_DNA"/>
</dbReference>
<evidence type="ECO:0000259" key="4">
    <source>
        <dbReference type="Pfam" id="PF07228"/>
    </source>
</evidence>
<evidence type="ECO:0000313" key="6">
    <source>
        <dbReference type="Proteomes" id="UP000179797"/>
    </source>
</evidence>
<keyword evidence="3" id="KW-1133">Transmembrane helix</keyword>
<comment type="caution">
    <text evidence="5">The sequence shown here is derived from an EMBL/GenBank/DDBJ whole genome shotgun (WGS) entry which is preliminary data.</text>
</comment>
<dbReference type="InterPro" id="IPR036457">
    <property type="entry name" value="PPM-type-like_dom_sf"/>
</dbReference>
<feature type="transmembrane region" description="Helical" evidence="3">
    <location>
        <begin position="106"/>
        <end position="123"/>
    </location>
</feature>
<accession>A0A1S1YXI5</accession>
<keyword evidence="3" id="KW-0812">Transmembrane</keyword>
<feature type="transmembrane region" description="Helical" evidence="3">
    <location>
        <begin position="161"/>
        <end position="184"/>
    </location>
</feature>
<evidence type="ECO:0000256" key="1">
    <source>
        <dbReference type="ARBA" id="ARBA00022801"/>
    </source>
</evidence>
<evidence type="ECO:0000256" key="2">
    <source>
        <dbReference type="SAM" id="Coils"/>
    </source>
</evidence>
<gene>
    <name evidence="5" type="ORF">NH26_04830</name>
</gene>
<keyword evidence="1" id="KW-0378">Hydrolase</keyword>